<keyword evidence="3" id="KW-1185">Reference proteome</keyword>
<dbReference type="Proteomes" id="UP001519306">
    <property type="component" value="Unassembled WGS sequence"/>
</dbReference>
<evidence type="ECO:0000313" key="2">
    <source>
        <dbReference type="EMBL" id="MBP2025702.1"/>
    </source>
</evidence>
<name>A0ABS4KD64_9FIRM</name>
<feature type="transmembrane region" description="Helical" evidence="1">
    <location>
        <begin position="103"/>
        <end position="122"/>
    </location>
</feature>
<keyword evidence="1" id="KW-1133">Transmembrane helix</keyword>
<feature type="transmembrane region" description="Helical" evidence="1">
    <location>
        <begin position="68"/>
        <end position="91"/>
    </location>
</feature>
<proteinExistence type="predicted"/>
<feature type="transmembrane region" description="Helical" evidence="1">
    <location>
        <begin position="134"/>
        <end position="154"/>
    </location>
</feature>
<feature type="transmembrane region" description="Helical" evidence="1">
    <location>
        <begin position="190"/>
        <end position="209"/>
    </location>
</feature>
<dbReference type="EMBL" id="JAGGLJ010000011">
    <property type="protein sequence ID" value="MBP2025702.1"/>
    <property type="molecule type" value="Genomic_DNA"/>
</dbReference>
<reference evidence="2 3" key="1">
    <citation type="submission" date="2021-03" db="EMBL/GenBank/DDBJ databases">
        <title>Genomic Encyclopedia of Type Strains, Phase IV (KMG-IV): sequencing the most valuable type-strain genomes for metagenomic binning, comparative biology and taxonomic classification.</title>
        <authorList>
            <person name="Goeker M."/>
        </authorList>
    </citation>
    <scope>NUCLEOTIDE SEQUENCE [LARGE SCALE GENOMIC DNA]</scope>
    <source>
        <strain evidence="2 3">DSM 27563</strain>
    </source>
</reference>
<organism evidence="2 3">
    <name type="scientific">Peptoniphilus stercorisuis</name>
    <dbReference type="NCBI Taxonomy" id="1436965"/>
    <lineage>
        <taxon>Bacteria</taxon>
        <taxon>Bacillati</taxon>
        <taxon>Bacillota</taxon>
        <taxon>Tissierellia</taxon>
        <taxon>Tissierellales</taxon>
        <taxon>Peptoniphilaceae</taxon>
        <taxon>Peptoniphilus</taxon>
    </lineage>
</organism>
<sequence>MQRIMESIFDICYLVFAIGMGIYLIKNAKDKITKSYGIMSVVLGCGDAFHLIPRVYALNTTGFEANAAALGFGKAVTSITMTIFYLILYKIYKDYYKEDNKSLTFTILILAIIRIIIGLLPQNMWLEYHQPMNFAIYRNIPFAIMGIIMIILFYKKSKLNDVFKTMYIAIFLSFAFYVPVVLFAETYPLVGLLMIPKTIAYAYIVYLGYKYYKLTLKNEA</sequence>
<dbReference type="RefSeq" id="WP_210061058.1">
    <property type="nucleotide sequence ID" value="NZ_JAGGLJ010000011.1"/>
</dbReference>
<protein>
    <submittedName>
        <fullName evidence="2">Uncharacterized protein YacL</fullName>
    </submittedName>
</protein>
<feature type="transmembrane region" description="Helical" evidence="1">
    <location>
        <begin position="166"/>
        <end position="184"/>
    </location>
</feature>
<evidence type="ECO:0000256" key="1">
    <source>
        <dbReference type="SAM" id="Phobius"/>
    </source>
</evidence>
<accession>A0ABS4KD64</accession>
<gene>
    <name evidence="2" type="ORF">J2Z71_001246</name>
</gene>
<feature type="transmembrane region" description="Helical" evidence="1">
    <location>
        <begin position="6"/>
        <end position="25"/>
    </location>
</feature>
<comment type="caution">
    <text evidence="2">The sequence shown here is derived from an EMBL/GenBank/DDBJ whole genome shotgun (WGS) entry which is preliminary data.</text>
</comment>
<keyword evidence="1" id="KW-0472">Membrane</keyword>
<keyword evidence="1" id="KW-0812">Transmembrane</keyword>
<evidence type="ECO:0000313" key="3">
    <source>
        <dbReference type="Proteomes" id="UP001519306"/>
    </source>
</evidence>